<gene>
    <name evidence="7" type="ORF">SAMN04488503_2952</name>
</gene>
<evidence type="ECO:0000259" key="6">
    <source>
        <dbReference type="PROSITE" id="PS51379"/>
    </source>
</evidence>
<dbReference type="Proteomes" id="UP000198324">
    <property type="component" value="Unassembled WGS sequence"/>
</dbReference>
<dbReference type="PROSITE" id="PS51379">
    <property type="entry name" value="4FE4S_FER_2"/>
    <property type="match status" value="1"/>
</dbReference>
<organism evidence="7 8">
    <name type="scientific">Humidesulfovibrio mexicanus</name>
    <dbReference type="NCBI Taxonomy" id="147047"/>
    <lineage>
        <taxon>Bacteria</taxon>
        <taxon>Pseudomonadati</taxon>
        <taxon>Thermodesulfobacteriota</taxon>
        <taxon>Desulfovibrionia</taxon>
        <taxon>Desulfovibrionales</taxon>
        <taxon>Desulfovibrionaceae</taxon>
        <taxon>Humidesulfovibrio</taxon>
    </lineage>
</organism>
<dbReference type="Pfam" id="PF13370">
    <property type="entry name" value="Fer4_13"/>
    <property type="match status" value="1"/>
</dbReference>
<keyword evidence="2 5" id="KW-0479">Metal-binding</keyword>
<dbReference type="GO" id="GO:0051536">
    <property type="term" value="F:iron-sulfur cluster binding"/>
    <property type="evidence" value="ECO:0007669"/>
    <property type="project" value="UniProtKB-KW"/>
</dbReference>
<evidence type="ECO:0000256" key="2">
    <source>
        <dbReference type="ARBA" id="ARBA00022723"/>
    </source>
</evidence>
<dbReference type="PANTHER" id="PTHR44579">
    <property type="entry name" value="OS01G0730500 PROTEIN"/>
    <property type="match status" value="1"/>
</dbReference>
<dbReference type="GO" id="GO:0005506">
    <property type="term" value="F:iron ion binding"/>
    <property type="evidence" value="ECO:0007669"/>
    <property type="project" value="UniProtKB-UniRule"/>
</dbReference>
<sequence>MGGTVTINEDECIGCETCCELAPAVFQFDADSGKAKVVNPTGAPADEIQAAIDACPAGCIAWE</sequence>
<name>A0A239C5J6_9BACT</name>
<keyword evidence="5" id="KW-0249">Electron transport</keyword>
<keyword evidence="3 5" id="KW-0408">Iron</keyword>
<proteinExistence type="predicted"/>
<evidence type="ECO:0000313" key="8">
    <source>
        <dbReference type="Proteomes" id="UP000198324"/>
    </source>
</evidence>
<dbReference type="PANTHER" id="PTHR44579:SF2">
    <property type="entry name" value="OS01G0730500 PROTEIN"/>
    <property type="match status" value="1"/>
</dbReference>
<evidence type="ECO:0000256" key="3">
    <source>
        <dbReference type="ARBA" id="ARBA00023004"/>
    </source>
</evidence>
<dbReference type="Gene3D" id="3.30.70.20">
    <property type="match status" value="1"/>
</dbReference>
<keyword evidence="4 5" id="KW-0411">Iron-sulfur</keyword>
<reference evidence="7 8" key="1">
    <citation type="submission" date="2017-06" db="EMBL/GenBank/DDBJ databases">
        <authorList>
            <person name="Kim H.J."/>
            <person name="Triplett B.A."/>
        </authorList>
    </citation>
    <scope>NUCLEOTIDE SEQUENCE [LARGE SCALE GENOMIC DNA]</scope>
    <source>
        <strain evidence="7 8">DSM 13116</strain>
    </source>
</reference>
<dbReference type="RefSeq" id="WP_089275149.1">
    <property type="nucleotide sequence ID" value="NZ_FZOC01000007.1"/>
</dbReference>
<evidence type="ECO:0000256" key="1">
    <source>
        <dbReference type="ARBA" id="ARBA00003532"/>
    </source>
</evidence>
<protein>
    <recommendedName>
        <fullName evidence="5">Ferredoxin</fullName>
    </recommendedName>
</protein>
<evidence type="ECO:0000313" key="7">
    <source>
        <dbReference type="EMBL" id="SNS15162.1"/>
    </source>
</evidence>
<comment type="function">
    <text evidence="1 5">Ferredoxins are iron-sulfur proteins that transfer electrons in a wide variety of metabolic reactions.</text>
</comment>
<dbReference type="GO" id="GO:0009055">
    <property type="term" value="F:electron transfer activity"/>
    <property type="evidence" value="ECO:0007669"/>
    <property type="project" value="UniProtKB-UniRule"/>
</dbReference>
<dbReference type="EMBL" id="FZOC01000007">
    <property type="protein sequence ID" value="SNS15162.1"/>
    <property type="molecule type" value="Genomic_DNA"/>
</dbReference>
<accession>A0A239C5J6</accession>
<feature type="domain" description="4Fe-4S ferredoxin-type" evidence="6">
    <location>
        <begin position="3"/>
        <end position="31"/>
    </location>
</feature>
<dbReference type="PRINTS" id="PR00352">
    <property type="entry name" value="3FE4SFRDOXIN"/>
</dbReference>
<dbReference type="AlphaFoldDB" id="A0A239C5J6"/>
<dbReference type="OrthoDB" id="9803319at2"/>
<evidence type="ECO:0000256" key="4">
    <source>
        <dbReference type="ARBA" id="ARBA00023014"/>
    </source>
</evidence>
<keyword evidence="8" id="KW-1185">Reference proteome</keyword>
<dbReference type="InterPro" id="IPR017896">
    <property type="entry name" value="4Fe4S_Fe-S-bd"/>
</dbReference>
<keyword evidence="5" id="KW-0813">Transport</keyword>
<dbReference type="InterPro" id="IPR001080">
    <property type="entry name" value="3Fe4S_ferredoxin"/>
</dbReference>
<evidence type="ECO:0000256" key="5">
    <source>
        <dbReference type="RuleBase" id="RU368020"/>
    </source>
</evidence>
<dbReference type="SUPFAM" id="SSF54862">
    <property type="entry name" value="4Fe-4S ferredoxins"/>
    <property type="match status" value="1"/>
</dbReference>